<evidence type="ECO:0000256" key="1">
    <source>
        <dbReference type="SAM" id="MobiDB-lite"/>
    </source>
</evidence>
<comment type="caution">
    <text evidence="2">The sequence shown here is derived from an EMBL/GenBank/DDBJ whole genome shotgun (WGS) entry which is preliminary data.</text>
</comment>
<dbReference type="Proteomes" id="UP001418222">
    <property type="component" value="Unassembled WGS sequence"/>
</dbReference>
<protein>
    <submittedName>
        <fullName evidence="2">Uncharacterized protein</fullName>
    </submittedName>
</protein>
<feature type="compositionally biased region" description="Basic and acidic residues" evidence="1">
    <location>
        <begin position="1"/>
        <end position="17"/>
    </location>
</feature>
<accession>A0AAP0FV58</accession>
<feature type="region of interest" description="Disordered" evidence="1">
    <location>
        <begin position="1"/>
        <end position="139"/>
    </location>
</feature>
<name>A0AAP0FV58_9ASPA</name>
<feature type="compositionally biased region" description="Low complexity" evidence="1">
    <location>
        <begin position="122"/>
        <end position="134"/>
    </location>
</feature>
<feature type="region of interest" description="Disordered" evidence="1">
    <location>
        <begin position="253"/>
        <end position="277"/>
    </location>
</feature>
<gene>
    <name evidence="2" type="ORF">KSP39_PZI022222</name>
</gene>
<proteinExistence type="predicted"/>
<evidence type="ECO:0000313" key="2">
    <source>
        <dbReference type="EMBL" id="KAK8916815.1"/>
    </source>
</evidence>
<dbReference type="AlphaFoldDB" id="A0AAP0FV58"/>
<reference evidence="2 3" key="1">
    <citation type="journal article" date="2022" name="Nat. Plants">
        <title>Genomes of leafy and leafless Platanthera orchids illuminate the evolution of mycoheterotrophy.</title>
        <authorList>
            <person name="Li M.H."/>
            <person name="Liu K.W."/>
            <person name="Li Z."/>
            <person name="Lu H.C."/>
            <person name="Ye Q.L."/>
            <person name="Zhang D."/>
            <person name="Wang J.Y."/>
            <person name="Li Y.F."/>
            <person name="Zhong Z.M."/>
            <person name="Liu X."/>
            <person name="Yu X."/>
            <person name="Liu D.K."/>
            <person name="Tu X.D."/>
            <person name="Liu B."/>
            <person name="Hao Y."/>
            <person name="Liao X.Y."/>
            <person name="Jiang Y.T."/>
            <person name="Sun W.H."/>
            <person name="Chen J."/>
            <person name="Chen Y.Q."/>
            <person name="Ai Y."/>
            <person name="Zhai J.W."/>
            <person name="Wu S.S."/>
            <person name="Zhou Z."/>
            <person name="Hsiao Y.Y."/>
            <person name="Wu W.L."/>
            <person name="Chen Y.Y."/>
            <person name="Lin Y.F."/>
            <person name="Hsu J.L."/>
            <person name="Li C.Y."/>
            <person name="Wang Z.W."/>
            <person name="Zhao X."/>
            <person name="Zhong W.Y."/>
            <person name="Ma X.K."/>
            <person name="Ma L."/>
            <person name="Huang J."/>
            <person name="Chen G.Z."/>
            <person name="Huang M.Z."/>
            <person name="Huang L."/>
            <person name="Peng D.H."/>
            <person name="Luo Y.B."/>
            <person name="Zou S.Q."/>
            <person name="Chen S.P."/>
            <person name="Lan S."/>
            <person name="Tsai W.C."/>
            <person name="Van de Peer Y."/>
            <person name="Liu Z.J."/>
        </authorList>
    </citation>
    <scope>NUCLEOTIDE SEQUENCE [LARGE SCALE GENOMIC DNA]</scope>
    <source>
        <strain evidence="2">Lor287</strain>
    </source>
</reference>
<sequence>MKEELEKAALKEKERSMQEAIDPYDLPISSNSEDDIDSDESDESKRKRIAKKKRKAVAPPPPNPDNDTPYYILKGIDPKSKDFQHWMAFSKNQQKQRKKSKRYDSPVPRWTPRGPPPPPPSAGASGNLSANPAAQSESKIFAKSAPPYLVIQDKEPVDTSSENVYESSELDPNFRMARFLELVGAAQIKKAKAEGKDTAGLTTMSKFRMKELDKFQVRPEVFDPSKYMEKHPEAVVPRASELKIIGEQDLKLSRKEAQDPSRKITFTPDQKSKGSLDLPAADLVGGRAPDQKPEWIPTLLVEEWTNSMKKNLAREPNNQLLTVDQFYSAVRQDRGHNIPVDRSIRHSSAIQLFDAPFFGANKAKLPGRYFPFFPPISGCIFLPK</sequence>
<feature type="compositionally biased region" description="Basic and acidic residues" evidence="1">
    <location>
        <begin position="253"/>
        <end position="262"/>
    </location>
</feature>
<organism evidence="2 3">
    <name type="scientific">Platanthera zijinensis</name>
    <dbReference type="NCBI Taxonomy" id="2320716"/>
    <lineage>
        <taxon>Eukaryota</taxon>
        <taxon>Viridiplantae</taxon>
        <taxon>Streptophyta</taxon>
        <taxon>Embryophyta</taxon>
        <taxon>Tracheophyta</taxon>
        <taxon>Spermatophyta</taxon>
        <taxon>Magnoliopsida</taxon>
        <taxon>Liliopsida</taxon>
        <taxon>Asparagales</taxon>
        <taxon>Orchidaceae</taxon>
        <taxon>Orchidoideae</taxon>
        <taxon>Orchideae</taxon>
        <taxon>Orchidinae</taxon>
        <taxon>Platanthera</taxon>
    </lineage>
</organism>
<feature type="compositionally biased region" description="Basic residues" evidence="1">
    <location>
        <begin position="46"/>
        <end position="56"/>
    </location>
</feature>
<dbReference type="EMBL" id="JBBWWQ010000020">
    <property type="protein sequence ID" value="KAK8916815.1"/>
    <property type="molecule type" value="Genomic_DNA"/>
</dbReference>
<feature type="compositionally biased region" description="Acidic residues" evidence="1">
    <location>
        <begin position="32"/>
        <end position="42"/>
    </location>
</feature>
<evidence type="ECO:0000313" key="3">
    <source>
        <dbReference type="Proteomes" id="UP001418222"/>
    </source>
</evidence>
<keyword evidence="3" id="KW-1185">Reference proteome</keyword>